<dbReference type="CDD" id="cd00672">
    <property type="entry name" value="CysRS_core"/>
    <property type="match status" value="1"/>
</dbReference>
<comment type="cofactor">
    <cofactor evidence="9">
        <name>Zn(2+)</name>
        <dbReference type="ChEBI" id="CHEBI:29105"/>
    </cofactor>
    <text evidence="9">Binds 1 zinc ion per subunit.</text>
</comment>
<evidence type="ECO:0000256" key="6">
    <source>
        <dbReference type="ARBA" id="ARBA00022840"/>
    </source>
</evidence>
<comment type="caution">
    <text evidence="11">The sequence shown here is derived from an EMBL/GenBank/DDBJ whole genome shotgun (WGS) entry which is preliminary data.</text>
</comment>
<feature type="binding site" evidence="9">
    <location>
        <position position="252"/>
    </location>
    <ligand>
        <name>Zn(2+)</name>
        <dbReference type="ChEBI" id="CHEBI:29105"/>
    </ligand>
</feature>
<dbReference type="InterPro" id="IPR014729">
    <property type="entry name" value="Rossmann-like_a/b/a_fold"/>
</dbReference>
<evidence type="ECO:0000256" key="9">
    <source>
        <dbReference type="HAMAP-Rule" id="MF_00041"/>
    </source>
</evidence>
<accession>A0A1F7IB19</accession>
<dbReference type="InterPro" id="IPR024909">
    <property type="entry name" value="Cys-tRNA/MSH_ligase"/>
</dbReference>
<dbReference type="Proteomes" id="UP000179270">
    <property type="component" value="Unassembled WGS sequence"/>
</dbReference>
<proteinExistence type="inferred from homology"/>
<keyword evidence="2 9" id="KW-0436">Ligase</keyword>
<dbReference type="GO" id="GO:0004817">
    <property type="term" value="F:cysteine-tRNA ligase activity"/>
    <property type="evidence" value="ECO:0007669"/>
    <property type="project" value="UniProtKB-UniRule"/>
</dbReference>
<evidence type="ECO:0000256" key="1">
    <source>
        <dbReference type="ARBA" id="ARBA00011245"/>
    </source>
</evidence>
<dbReference type="NCBIfam" id="TIGR00435">
    <property type="entry name" value="cysS"/>
    <property type="match status" value="1"/>
</dbReference>
<dbReference type="Gene3D" id="1.20.120.1910">
    <property type="entry name" value="Cysteine-tRNA ligase, C-terminal anti-codon recognition domain"/>
    <property type="match status" value="1"/>
</dbReference>
<keyword evidence="4 9" id="KW-0547">Nucleotide-binding</keyword>
<dbReference type="Pfam" id="PF01406">
    <property type="entry name" value="tRNA-synt_1e"/>
    <property type="match status" value="1"/>
</dbReference>
<dbReference type="HAMAP" id="MF_00041">
    <property type="entry name" value="Cys_tRNA_synth"/>
    <property type="match status" value="1"/>
</dbReference>
<comment type="subunit">
    <text evidence="1 9">Monomer.</text>
</comment>
<evidence type="ECO:0000256" key="7">
    <source>
        <dbReference type="ARBA" id="ARBA00022917"/>
    </source>
</evidence>
<organism evidence="11 12">
    <name type="scientific">Candidatus Roizmanbacteria bacterium RIFCSPLOWO2_01_FULL_35_13</name>
    <dbReference type="NCBI Taxonomy" id="1802055"/>
    <lineage>
        <taxon>Bacteria</taxon>
        <taxon>Candidatus Roizmaniibacteriota</taxon>
    </lineage>
</organism>
<feature type="binding site" evidence="9">
    <location>
        <position position="248"/>
    </location>
    <ligand>
        <name>Zn(2+)</name>
        <dbReference type="ChEBI" id="CHEBI:29105"/>
    </ligand>
</feature>
<dbReference type="EMBL" id="MGAF01000032">
    <property type="protein sequence ID" value="OGK40532.1"/>
    <property type="molecule type" value="Genomic_DNA"/>
</dbReference>
<dbReference type="PANTHER" id="PTHR10890:SF3">
    <property type="entry name" value="CYSTEINE--TRNA LIGASE, CYTOPLASMIC"/>
    <property type="match status" value="1"/>
</dbReference>
<dbReference type="GO" id="GO:0008270">
    <property type="term" value="F:zinc ion binding"/>
    <property type="evidence" value="ECO:0007669"/>
    <property type="project" value="UniProtKB-UniRule"/>
</dbReference>
<dbReference type="InterPro" id="IPR032678">
    <property type="entry name" value="tRNA-synt_1_cat_dom"/>
</dbReference>
<feature type="binding site" evidence="9">
    <location>
        <position position="283"/>
    </location>
    <ligand>
        <name>ATP</name>
        <dbReference type="ChEBI" id="CHEBI:30616"/>
    </ligand>
</feature>
<name>A0A1F7IB19_9BACT</name>
<dbReference type="SUPFAM" id="SSF52374">
    <property type="entry name" value="Nucleotidylyl transferase"/>
    <property type="match status" value="1"/>
</dbReference>
<protein>
    <recommendedName>
        <fullName evidence="9">Cysteine--tRNA ligase</fullName>
        <ecNumber evidence="9">6.1.1.16</ecNumber>
    </recommendedName>
    <alternativeName>
        <fullName evidence="9">Cysteinyl-tRNA synthetase</fullName>
        <shortName evidence="9">CysRS</shortName>
    </alternativeName>
</protein>
<dbReference type="GO" id="GO:0005524">
    <property type="term" value="F:ATP binding"/>
    <property type="evidence" value="ECO:0007669"/>
    <property type="project" value="UniProtKB-UniRule"/>
</dbReference>
<dbReference type="AlphaFoldDB" id="A0A1F7IB19"/>
<keyword evidence="8 9" id="KW-0030">Aminoacyl-tRNA synthetase</keyword>
<keyword evidence="3 9" id="KW-0479">Metal-binding</keyword>
<dbReference type="InterPro" id="IPR009080">
    <property type="entry name" value="tRNAsynth_Ia_anticodon-bd"/>
</dbReference>
<keyword evidence="7 9" id="KW-0648">Protein biosynthesis</keyword>
<evidence type="ECO:0000256" key="8">
    <source>
        <dbReference type="ARBA" id="ARBA00023146"/>
    </source>
</evidence>
<dbReference type="GO" id="GO:0006423">
    <property type="term" value="P:cysteinyl-tRNA aminoacylation"/>
    <property type="evidence" value="ECO:0007669"/>
    <property type="project" value="UniProtKB-UniRule"/>
</dbReference>
<reference evidence="11 12" key="1">
    <citation type="journal article" date="2016" name="Nat. Commun.">
        <title>Thousands of microbial genomes shed light on interconnected biogeochemical processes in an aquifer system.</title>
        <authorList>
            <person name="Anantharaman K."/>
            <person name="Brown C.T."/>
            <person name="Hug L.A."/>
            <person name="Sharon I."/>
            <person name="Castelle C.J."/>
            <person name="Probst A.J."/>
            <person name="Thomas B.C."/>
            <person name="Singh A."/>
            <person name="Wilkins M.J."/>
            <person name="Karaoz U."/>
            <person name="Brodie E.L."/>
            <person name="Williams K.H."/>
            <person name="Hubbard S.S."/>
            <person name="Banfield J.F."/>
        </authorList>
    </citation>
    <scope>NUCLEOTIDE SEQUENCE [LARGE SCALE GENOMIC DNA]</scope>
</reference>
<feature type="short sequence motif" description="'KMSKS' region" evidence="9">
    <location>
        <begin position="280"/>
        <end position="284"/>
    </location>
</feature>
<dbReference type="GO" id="GO:0005829">
    <property type="term" value="C:cytosol"/>
    <property type="evidence" value="ECO:0007669"/>
    <property type="project" value="TreeGrafter"/>
</dbReference>
<dbReference type="PANTHER" id="PTHR10890">
    <property type="entry name" value="CYSTEINYL-TRNA SYNTHETASE"/>
    <property type="match status" value="1"/>
</dbReference>
<dbReference type="STRING" id="1802055.A3A74_02995"/>
<evidence type="ECO:0000256" key="3">
    <source>
        <dbReference type="ARBA" id="ARBA00022723"/>
    </source>
</evidence>
<dbReference type="SUPFAM" id="SSF47323">
    <property type="entry name" value="Anticodon-binding domain of a subclass of class I aminoacyl-tRNA synthetases"/>
    <property type="match status" value="1"/>
</dbReference>
<dbReference type="EC" id="6.1.1.16" evidence="9"/>
<keyword evidence="5 9" id="KW-0862">Zinc</keyword>
<evidence type="ECO:0000256" key="4">
    <source>
        <dbReference type="ARBA" id="ARBA00022741"/>
    </source>
</evidence>
<feature type="binding site" evidence="9">
    <location>
        <position position="27"/>
    </location>
    <ligand>
        <name>Zn(2+)</name>
        <dbReference type="ChEBI" id="CHEBI:29105"/>
    </ligand>
</feature>
<gene>
    <name evidence="9" type="primary">cysS</name>
    <name evidence="11" type="ORF">A3A74_02995</name>
</gene>
<evidence type="ECO:0000256" key="5">
    <source>
        <dbReference type="ARBA" id="ARBA00022833"/>
    </source>
</evidence>
<feature type="short sequence motif" description="'HIGH' region" evidence="9">
    <location>
        <begin position="29"/>
        <end position="39"/>
    </location>
</feature>
<comment type="similarity">
    <text evidence="9">Belongs to the class-I aminoacyl-tRNA synthetase family.</text>
</comment>
<dbReference type="Gene3D" id="3.40.50.620">
    <property type="entry name" value="HUPs"/>
    <property type="match status" value="1"/>
</dbReference>
<dbReference type="PRINTS" id="PR00983">
    <property type="entry name" value="TRNASYNTHCYS"/>
</dbReference>
<comment type="subcellular location">
    <subcellularLocation>
        <location evidence="9">Cytoplasm</location>
    </subcellularLocation>
</comment>
<evidence type="ECO:0000256" key="2">
    <source>
        <dbReference type="ARBA" id="ARBA00022598"/>
    </source>
</evidence>
<evidence type="ECO:0000313" key="12">
    <source>
        <dbReference type="Proteomes" id="UP000179270"/>
    </source>
</evidence>
<evidence type="ECO:0000313" key="11">
    <source>
        <dbReference type="EMBL" id="OGK40532.1"/>
    </source>
</evidence>
<dbReference type="InterPro" id="IPR015803">
    <property type="entry name" value="Cys-tRNA-ligase"/>
</dbReference>
<evidence type="ECO:0000259" key="10">
    <source>
        <dbReference type="Pfam" id="PF01406"/>
    </source>
</evidence>
<feature type="domain" description="tRNA synthetases class I catalytic" evidence="10">
    <location>
        <begin position="14"/>
        <end position="322"/>
    </location>
</feature>
<sequence length="476" mass="54862">MKLYNTLTKRIDEFKTLKPTPVTLYTCGPTVYDFTHIGHARKYINDDLLKRTLNYLGFKVKHVMNITDVGHLTSDEDAGEDKLEKGAKKAGKTVWEVAQFYTDFFLNSLKSTNVIMPELLIRATDHIQEMLQLINILKQKGFTYETVEAVYFDTSKFPGYGKLSGQKLEDKLKGAREDVYIDPNKKNATDFALWFKRVGRFKDHTMHWNSPYGEGFPGWHIECSAMSMKYLGETIDIHTGGIDHIPVHHEDEIAQSEAATGKQFVRFWVHYEFLLIEGQKMSKSLRNFFTLGDLQKKGIDPLALRYLYLQTHYRKQLNFTWESAFAAQETYRKLKKLITSFKNPLSSSRSMLSPEKLNLLDTFRSRFAEAILSDLQLPQAVAIMWEMLKSNIPSPDKLDLLFEFDMIFGLKLSETEADKIPEEILILAKKREEARKKGDFTASDVLRNNIVATGYQIEDLPKGFRIKKSSPPSFRA</sequence>
<feature type="binding site" evidence="9">
    <location>
        <position position="223"/>
    </location>
    <ligand>
        <name>Zn(2+)</name>
        <dbReference type="ChEBI" id="CHEBI:29105"/>
    </ligand>
</feature>
<comment type="catalytic activity">
    <reaction evidence="9">
        <text>tRNA(Cys) + L-cysteine + ATP = L-cysteinyl-tRNA(Cys) + AMP + diphosphate</text>
        <dbReference type="Rhea" id="RHEA:17773"/>
        <dbReference type="Rhea" id="RHEA-COMP:9661"/>
        <dbReference type="Rhea" id="RHEA-COMP:9679"/>
        <dbReference type="ChEBI" id="CHEBI:30616"/>
        <dbReference type="ChEBI" id="CHEBI:33019"/>
        <dbReference type="ChEBI" id="CHEBI:35235"/>
        <dbReference type="ChEBI" id="CHEBI:78442"/>
        <dbReference type="ChEBI" id="CHEBI:78517"/>
        <dbReference type="ChEBI" id="CHEBI:456215"/>
        <dbReference type="EC" id="6.1.1.16"/>
    </reaction>
</comment>
<keyword evidence="9" id="KW-0963">Cytoplasm</keyword>
<keyword evidence="6 9" id="KW-0067">ATP-binding</keyword>